<name>A0A382SD90_9ZZZZ</name>
<sequence>MINFKNETTALIERNKILSNEKWDAINHAMATSSETCSRLFDEVLLPLSGMEGKLKFATGKVVYDKSLDNIENEIVRECVTEVKDSISALRKVVIDISRELRKESEKPLSIAENA</sequence>
<dbReference type="EMBL" id="UINC01127777">
    <property type="protein sequence ID" value="SVD07128.1"/>
    <property type="molecule type" value="Genomic_DNA"/>
</dbReference>
<dbReference type="AlphaFoldDB" id="A0A382SD90"/>
<protein>
    <submittedName>
        <fullName evidence="1">Uncharacterized protein</fullName>
    </submittedName>
</protein>
<evidence type="ECO:0000313" key="1">
    <source>
        <dbReference type="EMBL" id="SVD07128.1"/>
    </source>
</evidence>
<proteinExistence type="predicted"/>
<organism evidence="1">
    <name type="scientific">marine metagenome</name>
    <dbReference type="NCBI Taxonomy" id="408172"/>
    <lineage>
        <taxon>unclassified sequences</taxon>
        <taxon>metagenomes</taxon>
        <taxon>ecological metagenomes</taxon>
    </lineage>
</organism>
<accession>A0A382SD90</accession>
<reference evidence="1" key="1">
    <citation type="submission" date="2018-05" db="EMBL/GenBank/DDBJ databases">
        <authorList>
            <person name="Lanie J.A."/>
            <person name="Ng W.-L."/>
            <person name="Kazmierczak K.M."/>
            <person name="Andrzejewski T.M."/>
            <person name="Davidsen T.M."/>
            <person name="Wayne K.J."/>
            <person name="Tettelin H."/>
            <person name="Glass J.I."/>
            <person name="Rusch D."/>
            <person name="Podicherti R."/>
            <person name="Tsui H.-C.T."/>
            <person name="Winkler M.E."/>
        </authorList>
    </citation>
    <scope>NUCLEOTIDE SEQUENCE</scope>
</reference>
<gene>
    <name evidence="1" type="ORF">METZ01_LOCUS359982</name>
</gene>